<dbReference type="Proteomes" id="UP000028926">
    <property type="component" value="Chromosome"/>
</dbReference>
<reference evidence="1 2" key="1">
    <citation type="submission" date="2014-07" db="EMBL/GenBank/DDBJ databases">
        <title>Comparative genomic insights into amoeba endosymbionts belonging to the families of Holosporaceae and Candidatus Midichloriaceae within Rickettsiales.</title>
        <authorList>
            <person name="Wang Z."/>
            <person name="Wu M."/>
        </authorList>
    </citation>
    <scope>NUCLEOTIDE SEQUENCE [LARGE SCALE GENOMIC DNA]</scope>
    <source>
        <strain evidence="1">PRA3</strain>
    </source>
</reference>
<dbReference type="eggNOG" id="ENOG5032MDP">
    <property type="taxonomic scope" value="Bacteria"/>
</dbReference>
<evidence type="ECO:0000313" key="1">
    <source>
        <dbReference type="EMBL" id="AIK96461.1"/>
    </source>
</evidence>
<sequence>MESSVVASTVASLLHSLNVATTTLKPPPPNFTPEPFQAYVSDLTLSSSDIDLIPTEVVSSWQSHIFHTRQPINSVIADDSLGSKLIDYAVTPLVAYEHKQRQNLIDIYHTQTDEVDRIALSQVWSLLRWGWGYVGNYVAHSLAEGTFLGYNDQQKFDKATRFSFQRMMHHATSADALKELAFRHHTLSFVGERLPQIERIVLKHSEKYKLWRYRWMTAEKVTMLEVILASQLELNVTIVAEENSSKLKNLALQNYNKLNSLLTELKASYFNFMVGIKPKSWLEYKCQQGINALTDIILELSPDPILSPRKFIEVYRDALATTAHLYNNLSPYCQKEQDFQQVIEKFVEAISDDNFILAKWISLSTITSHDNFDWFAEAADFEDYKRAIDQLIYKQNQIDELITYLHNICDQLFDSYLHRQITNSSKYKKIKSLIYDMWDLRNKIDEFRLSYRLAYLKKIRTTVNQNNVGYWDRLFQSTVHKVKRKILEGEIFDKTETQEEVVARLRLFRGHYEQKLTEIANLVETLSLNAQEKTKLKVLLSPVD</sequence>
<proteinExistence type="predicted"/>
<dbReference type="EMBL" id="CP008941">
    <property type="protein sequence ID" value="AIK96461.1"/>
    <property type="molecule type" value="Genomic_DNA"/>
</dbReference>
<dbReference type="OrthoDB" id="9778466at2"/>
<dbReference type="RefSeq" id="WP_038464893.1">
    <property type="nucleotide sequence ID" value="NZ_CP008941.1"/>
</dbReference>
<accession>A0A077AVQ0</accession>
<name>A0A077AVQ0_9PROT</name>
<dbReference type="HOGENOM" id="CLU_500309_0_0_5"/>
<dbReference type="KEGG" id="paca:ID47_06455"/>
<organism evidence="1 2">
    <name type="scientific">Candidatus Odyssella acanthamoebae</name>
    <dbReference type="NCBI Taxonomy" id="91604"/>
    <lineage>
        <taxon>Bacteria</taxon>
        <taxon>Pseudomonadati</taxon>
        <taxon>Pseudomonadota</taxon>
        <taxon>Alphaproteobacteria</taxon>
        <taxon>Holosporales</taxon>
        <taxon>Candidatus Paracaedibacteraceae</taxon>
        <taxon>Candidatus Odyssella</taxon>
    </lineage>
</organism>
<gene>
    <name evidence="1" type="ORF">ID47_06455</name>
</gene>
<dbReference type="AlphaFoldDB" id="A0A077AVQ0"/>
<keyword evidence="2" id="KW-1185">Reference proteome</keyword>
<evidence type="ECO:0000313" key="2">
    <source>
        <dbReference type="Proteomes" id="UP000028926"/>
    </source>
</evidence>
<protein>
    <submittedName>
        <fullName evidence="1">Uncharacterized protein</fullName>
    </submittedName>
</protein>